<dbReference type="Gene3D" id="3.40.630.30">
    <property type="match status" value="1"/>
</dbReference>
<protein>
    <submittedName>
        <fullName evidence="4">L-amino acid N-acyltransferase YncA</fullName>
    </submittedName>
</protein>
<evidence type="ECO:0000256" key="1">
    <source>
        <dbReference type="ARBA" id="ARBA00022679"/>
    </source>
</evidence>
<dbReference type="InterPro" id="IPR016181">
    <property type="entry name" value="Acyl_CoA_acyltransferase"/>
</dbReference>
<gene>
    <name evidence="4" type="ORF">FB557_1209</name>
</gene>
<accession>A0A560WDH4</accession>
<organism evidence="4 5">
    <name type="scientific">Marihabitans asiaticum</name>
    <dbReference type="NCBI Taxonomy" id="415218"/>
    <lineage>
        <taxon>Bacteria</taxon>
        <taxon>Bacillati</taxon>
        <taxon>Actinomycetota</taxon>
        <taxon>Actinomycetes</taxon>
        <taxon>Micrococcales</taxon>
        <taxon>Intrasporangiaceae</taxon>
        <taxon>Marihabitans</taxon>
    </lineage>
</organism>
<proteinExistence type="predicted"/>
<dbReference type="SUPFAM" id="SSF55729">
    <property type="entry name" value="Acyl-CoA N-acyltransferases (Nat)"/>
    <property type="match status" value="1"/>
</dbReference>
<reference evidence="4 5" key="1">
    <citation type="submission" date="2019-06" db="EMBL/GenBank/DDBJ databases">
        <title>Sequencing the genomes of 1000 actinobacteria strains.</title>
        <authorList>
            <person name="Klenk H.-P."/>
        </authorList>
    </citation>
    <scope>NUCLEOTIDE SEQUENCE [LARGE SCALE GENOMIC DNA]</scope>
    <source>
        <strain evidence="4 5">DSM 18935</strain>
    </source>
</reference>
<evidence type="ECO:0000313" key="4">
    <source>
        <dbReference type="EMBL" id="TWD15688.1"/>
    </source>
</evidence>
<comment type="caution">
    <text evidence="4">The sequence shown here is derived from an EMBL/GenBank/DDBJ whole genome shotgun (WGS) entry which is preliminary data.</text>
</comment>
<dbReference type="InterPro" id="IPR000182">
    <property type="entry name" value="GNAT_dom"/>
</dbReference>
<name>A0A560WDH4_9MICO</name>
<dbReference type="PROSITE" id="PS51186">
    <property type="entry name" value="GNAT"/>
    <property type="match status" value="1"/>
</dbReference>
<dbReference type="PANTHER" id="PTHR43420:SF43">
    <property type="entry name" value="SPERMINE_SPERMIDINE ACETYLTRANSFERASE"/>
    <property type="match status" value="1"/>
</dbReference>
<dbReference type="Proteomes" id="UP000315628">
    <property type="component" value="Unassembled WGS sequence"/>
</dbReference>
<dbReference type="PANTHER" id="PTHR43420">
    <property type="entry name" value="ACETYLTRANSFERASE"/>
    <property type="match status" value="1"/>
</dbReference>
<dbReference type="OrthoDB" id="5243635at2"/>
<dbReference type="CDD" id="cd04301">
    <property type="entry name" value="NAT_SF"/>
    <property type="match status" value="1"/>
</dbReference>
<dbReference type="EMBL" id="VIUW01000002">
    <property type="protein sequence ID" value="TWD15688.1"/>
    <property type="molecule type" value="Genomic_DNA"/>
</dbReference>
<keyword evidence="1 4" id="KW-0808">Transferase</keyword>
<keyword evidence="5" id="KW-1185">Reference proteome</keyword>
<dbReference type="AlphaFoldDB" id="A0A560WDH4"/>
<keyword evidence="2 4" id="KW-0012">Acyltransferase</keyword>
<evidence type="ECO:0000256" key="2">
    <source>
        <dbReference type="ARBA" id="ARBA00023315"/>
    </source>
</evidence>
<dbReference type="Pfam" id="PF00583">
    <property type="entry name" value="Acetyltransf_1"/>
    <property type="match status" value="1"/>
</dbReference>
<sequence length="176" mass="19568">MLTTVEASTDNARYDPFVRIRPAQLEDAEALTDLHLDVWEEAYTGLIDADIQTGRRARRSVRLDRWRKTLATRTGTHLVAEDGEGGLIGFVSVGSGRDEPSSDLPEREVMALYVRAEVYGTGVGHALLNAAIADGPAYLWVLDGNRRAIAFYERQGFRFDGTSKSEPVGVERRMVR</sequence>
<evidence type="ECO:0000313" key="5">
    <source>
        <dbReference type="Proteomes" id="UP000315628"/>
    </source>
</evidence>
<dbReference type="GO" id="GO:0016747">
    <property type="term" value="F:acyltransferase activity, transferring groups other than amino-acyl groups"/>
    <property type="evidence" value="ECO:0007669"/>
    <property type="project" value="InterPro"/>
</dbReference>
<dbReference type="InterPro" id="IPR050680">
    <property type="entry name" value="YpeA/RimI_acetyltransf"/>
</dbReference>
<feature type="domain" description="N-acetyltransferase" evidence="3">
    <location>
        <begin position="18"/>
        <end position="176"/>
    </location>
</feature>
<evidence type="ECO:0000259" key="3">
    <source>
        <dbReference type="PROSITE" id="PS51186"/>
    </source>
</evidence>